<gene>
    <name evidence="2" type="ORF">EGD98_11465</name>
</gene>
<evidence type="ECO:0000313" key="2">
    <source>
        <dbReference type="EMBL" id="MBX0304286.1"/>
    </source>
</evidence>
<protein>
    <submittedName>
        <fullName evidence="2">Surface glycoprotein</fullName>
    </submittedName>
</protein>
<evidence type="ECO:0000256" key="1">
    <source>
        <dbReference type="SAM" id="MobiDB-lite"/>
    </source>
</evidence>
<sequence>MTSNSHEKLRAVFLSVLMVVSVFGATVALSGSAAAAANELSVNPNPAGDVSVTVSAQAGNAGNDLSFAIDSDGDDEITQDEQIATVTSDAETGEGSTSFVTSEYVSDGNGDYTVYVAEGSEYPSAVADYDEATTLTIDGDVPSVSGYEITNDDPTSDSGVEVTFGSNEQLETVEATVSGAENATLTLTDEQFTETRNDDGSYTYTATYTAETDGEYTITLDTAADALGNDGADGQSDSVTVDTTDPEGSIPVPAEEVTISDPTTETLQVGYEYTDEFPDIAQIQLVDSDDSATYTWGIQDSDYVDDGTKKTVTLDLTDFDSSSEGADGSAVEDSTYAIQVVATDEVSNTNTISQDGENVRVDTTAPEFSSPELDTSSTESTFSIDIDDNPATSAIADDTTGVDEDSAELTVIHLRDSAENDVLLSNEGIESDGVSWDGQSNTLTFTPGDAGIEYPEDGDLVFDVEAADNQGNLGDTSVQFTVNAETPSMTTETDAADDTVTVTFSDPVDAADGDLSADDFTYEDVREGDASAVDAVIDETFVEDSEGDQAIETATLRLNNDVGSNDLGSDLIGVRENAIVDSDDADSYVSVAGVPLSDTTAPDAPFITAGDVNIQNADSYSVDLDLRTAEPGSVDVTLTGPNGTAVSQTDVPVGASDTFVSFDGQGTPSDFNVSDLDDGTVTIDVTRTDAGGNTEDASTTVTKDTDAPSIDSAQADAGTSDVYVTFDEEVGYFNEFDIAVTAGDGTDITVDEVEDLGDNEYRLELADDLTAADFDDSAASVSTSDVTDLVGNDVDNEADVTDRSTIEFTGLQAEVDSDQVTVEFDESAFANADATGALNASDFAYVNNTAGGASAVESVDHTAGSTTAIITLDADVASNEIGSDKIAVLADGAYDAVGNDIARTSIALGDNVDPVLDMSVERGDSDSVLDITVESSEQLSSLDLDIDTESTTAPEGIFLEPVFVEDVFPGVSDNSETELTIENFSATENDDGSYTYETTYDAPRDGEYELSASGQDGAGNSGFDFVDVVVDEKDPSVTDAYIVNANGGGTAIAVSFDEPVVEAFGETPTFTVGGTEADVVRTQDNVVVLRAPANFQTGDSPEVSYESGELFEAHGDGDTPQGSTVVHTTKLDLDEGQNFVSVPAASGTLDVSELESQVGSDNIEVIWTYESGSWESYNPDASENDFTELEGGQGYIVTLNSEAVADVNVNNVPTGGSAEEATPGAQSLSEGWNLVGHWQEGVQPQPVALDTIESLSDATAIYAQDGTGYQYQTLDRAPFVPGEAYWVFVEDDEVYTEAEYPNEGPGFGEPVRQVD</sequence>
<organism evidence="2 3">
    <name type="scientific">Haloarcula salinisoli</name>
    <dbReference type="NCBI Taxonomy" id="2487746"/>
    <lineage>
        <taxon>Archaea</taxon>
        <taxon>Methanobacteriati</taxon>
        <taxon>Methanobacteriota</taxon>
        <taxon>Stenosarchaea group</taxon>
        <taxon>Halobacteria</taxon>
        <taxon>Halobacteriales</taxon>
        <taxon>Haloarculaceae</taxon>
        <taxon>Haloarcula</taxon>
    </lineage>
</organism>
<comment type="caution">
    <text evidence="2">The sequence shown here is derived from an EMBL/GenBank/DDBJ whole genome shotgun (WGS) entry which is preliminary data.</text>
</comment>
<feature type="region of interest" description="Disordered" evidence="1">
    <location>
        <begin position="687"/>
        <end position="714"/>
    </location>
</feature>
<dbReference type="NCBIfam" id="TIGR04207">
    <property type="entry name" value="halo_sig_pep"/>
    <property type="match status" value="1"/>
</dbReference>
<dbReference type="EMBL" id="RKLQ01000002">
    <property type="protein sequence ID" value="MBX0304286.1"/>
    <property type="molecule type" value="Genomic_DNA"/>
</dbReference>
<dbReference type="RefSeq" id="WP_220588507.1">
    <property type="nucleotide sequence ID" value="NZ_RKLQ01000002.1"/>
</dbReference>
<name>A0A8J8C8D3_9EURY</name>
<accession>A0A8J8C8D3</accession>
<reference evidence="2" key="1">
    <citation type="submission" date="2021-06" db="EMBL/GenBank/DDBJ databases">
        <title>Halomicroarcula sp. F24A a new haloarchaeum isolated from saline soil.</title>
        <authorList>
            <person name="Duran-Viseras A."/>
            <person name="Sanchez-Porro C."/>
            <person name="Ventosa A."/>
        </authorList>
    </citation>
    <scope>NUCLEOTIDE SEQUENCE</scope>
    <source>
        <strain evidence="2">F24A</strain>
    </source>
</reference>
<proteinExistence type="predicted"/>
<dbReference type="InterPro" id="IPR026452">
    <property type="entry name" value="Surf_glycop_sig_pep"/>
</dbReference>
<dbReference type="Proteomes" id="UP000783863">
    <property type="component" value="Unassembled WGS sequence"/>
</dbReference>
<evidence type="ECO:0000313" key="3">
    <source>
        <dbReference type="Proteomes" id="UP000783863"/>
    </source>
</evidence>
<keyword evidence="3" id="KW-1185">Reference proteome</keyword>
<feature type="region of interest" description="Disordered" evidence="1">
    <location>
        <begin position="229"/>
        <end position="251"/>
    </location>
</feature>